<evidence type="ECO:0000313" key="2">
    <source>
        <dbReference type="Proteomes" id="UP000256572"/>
    </source>
</evidence>
<dbReference type="EMBL" id="CP023189">
    <property type="protein sequence ID" value="AXM99391.1"/>
    <property type="molecule type" value="Genomic_DNA"/>
</dbReference>
<dbReference type="RefSeq" id="WP_089179715.1">
    <property type="nucleotide sequence ID" value="NZ_CP023189.1"/>
</dbReference>
<dbReference type="Proteomes" id="UP000256572">
    <property type="component" value="Chromosome"/>
</dbReference>
<accession>A0AAN1U820</accession>
<protein>
    <submittedName>
        <fullName evidence="1">Uncharacterized protein</fullName>
    </submittedName>
</protein>
<gene>
    <name evidence="1" type="ORF">CJF59_01485</name>
</gene>
<reference evidence="1 2" key="1">
    <citation type="submission" date="2017-09" db="EMBL/GenBank/DDBJ databases">
        <authorList>
            <person name="Kim K.H."/>
            <person name="Chun B.H."/>
            <person name="Han G.S."/>
            <person name="Hyun S.G."/>
            <person name="Jeon C.O."/>
        </authorList>
    </citation>
    <scope>NUCLEOTIDE SEQUENCE [LARGE SCALE GENOMIC DNA]</scope>
    <source>
        <strain evidence="1 2">SH</strain>
    </source>
</reference>
<proteinExistence type="predicted"/>
<sequence>MMTNKEKALFDLDRTYAEFKKLIQSAPENARFSMAAVATAIEDGGYTPAISIFGDTPSDIVLAAATVFGFSSGLSAQFKNPEDFVEIVNSGIQCGTGEFPNRKVDAPCSATKH</sequence>
<reference evidence="1 2" key="2">
    <citation type="submission" date="2018-08" db="EMBL/GenBank/DDBJ databases">
        <title>Acetobacter oryzifermentans sp. nov., isolated from Korea traditional vinegar and reclassification of Acetobacter pasteurianus subsp. ascendens (Henneberg 1898) as Acetobacter ascendens comb. nov.</title>
        <authorList>
            <person name="Cho G.Y."/>
            <person name="Lee S.H."/>
        </authorList>
    </citation>
    <scope>NUCLEOTIDE SEQUENCE [LARGE SCALE GENOMIC DNA]</scope>
    <source>
        <strain evidence="1 2">SH</strain>
    </source>
</reference>
<dbReference type="AlphaFoldDB" id="A0AAN1U820"/>
<evidence type="ECO:0000313" key="1">
    <source>
        <dbReference type="EMBL" id="AXM99391.1"/>
    </source>
</evidence>
<name>A0AAN1U820_9PROT</name>
<organism evidence="1 2">
    <name type="scientific">Acetobacter pomorum</name>
    <dbReference type="NCBI Taxonomy" id="65959"/>
    <lineage>
        <taxon>Bacteria</taxon>
        <taxon>Pseudomonadati</taxon>
        <taxon>Pseudomonadota</taxon>
        <taxon>Alphaproteobacteria</taxon>
        <taxon>Acetobacterales</taxon>
        <taxon>Acetobacteraceae</taxon>
        <taxon>Acetobacter</taxon>
    </lineage>
</organism>